<dbReference type="Pfam" id="PF00560">
    <property type="entry name" value="LRR_1"/>
    <property type="match status" value="1"/>
</dbReference>
<feature type="binding site" evidence="13">
    <location>
        <position position="186"/>
    </location>
    <ligand>
        <name>ATP</name>
        <dbReference type="ChEBI" id="CHEBI:30616"/>
    </ligand>
</feature>
<comment type="similarity">
    <text evidence="2">Belongs to the RLP family.</text>
</comment>
<keyword evidence="5 15" id="KW-0812">Transmembrane</keyword>
<dbReference type="InterPro" id="IPR008271">
    <property type="entry name" value="Ser/Thr_kinase_AS"/>
</dbReference>
<dbReference type="AlphaFoldDB" id="A0A2G2V2Q8"/>
<keyword evidence="4" id="KW-0808">Transferase</keyword>
<dbReference type="PANTHER" id="PTHR48008:SF14">
    <property type="entry name" value="PROTEIN KINASE DOMAIN-CONTAINING PROTEIN"/>
    <property type="match status" value="1"/>
</dbReference>
<dbReference type="SUPFAM" id="SSF56112">
    <property type="entry name" value="Protein kinase-like (PK-like)"/>
    <property type="match status" value="1"/>
</dbReference>
<dbReference type="InterPro" id="IPR017441">
    <property type="entry name" value="Protein_kinase_ATP_BS"/>
</dbReference>
<evidence type="ECO:0000256" key="5">
    <source>
        <dbReference type="ARBA" id="ARBA00022692"/>
    </source>
</evidence>
<reference evidence="18" key="2">
    <citation type="journal article" date="2017" name="J. Anim. Genet.">
        <title>Multiple reference genome sequences of hot pepper reveal the massive evolution of plant disease resistance genes by retroduplication.</title>
        <authorList>
            <person name="Kim S."/>
            <person name="Park J."/>
            <person name="Yeom S.-I."/>
            <person name="Kim Y.-M."/>
            <person name="Seo E."/>
            <person name="Kim K.-T."/>
            <person name="Kim M.-S."/>
            <person name="Lee J.M."/>
            <person name="Cheong K."/>
            <person name="Shin H.-S."/>
            <person name="Kim S.-B."/>
            <person name="Han K."/>
            <person name="Lee J."/>
            <person name="Park M."/>
            <person name="Lee H.-A."/>
            <person name="Lee H.-Y."/>
            <person name="Lee Y."/>
            <person name="Oh S."/>
            <person name="Lee J.H."/>
            <person name="Choi E."/>
            <person name="Choi E."/>
            <person name="Lee S.E."/>
            <person name="Jeon J."/>
            <person name="Kim H."/>
            <person name="Choi G."/>
            <person name="Song H."/>
            <person name="Lee J."/>
            <person name="Lee S.-C."/>
            <person name="Kwon J.-K."/>
            <person name="Lee H.-Y."/>
            <person name="Koo N."/>
            <person name="Hong Y."/>
            <person name="Kim R.W."/>
            <person name="Kang W.-H."/>
            <person name="Huh J.H."/>
            <person name="Kang B.-C."/>
            <person name="Yang T.-J."/>
            <person name="Lee Y.-H."/>
            <person name="Bennetzen J.L."/>
            <person name="Choi D."/>
        </authorList>
    </citation>
    <scope>NUCLEOTIDE SEQUENCE [LARGE SCALE GENOMIC DNA]</scope>
    <source>
        <strain evidence="18">cv. PBC81</strain>
    </source>
</reference>
<dbReference type="FunFam" id="3.80.10.10:FF:000111">
    <property type="entry name" value="LRR receptor-like serine/threonine-protein kinase ERECTA"/>
    <property type="match status" value="1"/>
</dbReference>
<dbReference type="SUPFAM" id="SSF52058">
    <property type="entry name" value="L domain-like"/>
    <property type="match status" value="1"/>
</dbReference>
<keyword evidence="10 15" id="KW-1133">Transmembrane helix</keyword>
<evidence type="ECO:0000256" key="10">
    <source>
        <dbReference type="ARBA" id="ARBA00022989"/>
    </source>
</evidence>
<gene>
    <name evidence="17" type="ORF">CQW23_33170</name>
</gene>
<evidence type="ECO:0000256" key="14">
    <source>
        <dbReference type="RuleBase" id="RU000304"/>
    </source>
</evidence>
<keyword evidence="11 15" id="KW-0472">Membrane</keyword>
<feature type="domain" description="Protein kinase" evidence="16">
    <location>
        <begin position="147"/>
        <end position="382"/>
    </location>
</feature>
<evidence type="ECO:0000256" key="8">
    <source>
        <dbReference type="ARBA" id="ARBA00022777"/>
    </source>
</evidence>
<comment type="caution">
    <text evidence="17">The sequence shown here is derived from an EMBL/GenBank/DDBJ whole genome shotgun (WGS) entry which is preliminary data.</text>
</comment>
<reference evidence="17 18" key="1">
    <citation type="journal article" date="2017" name="Genome Biol.">
        <title>New reference genome sequences of hot pepper reveal the massive evolution of plant disease-resistance genes by retroduplication.</title>
        <authorList>
            <person name="Kim S."/>
            <person name="Park J."/>
            <person name="Yeom S.I."/>
            <person name="Kim Y.M."/>
            <person name="Seo E."/>
            <person name="Kim K.T."/>
            <person name="Kim M.S."/>
            <person name="Lee J.M."/>
            <person name="Cheong K."/>
            <person name="Shin H.S."/>
            <person name="Kim S.B."/>
            <person name="Han K."/>
            <person name="Lee J."/>
            <person name="Park M."/>
            <person name="Lee H.A."/>
            <person name="Lee H.Y."/>
            <person name="Lee Y."/>
            <person name="Oh S."/>
            <person name="Lee J.H."/>
            <person name="Choi E."/>
            <person name="Choi E."/>
            <person name="Lee S.E."/>
            <person name="Jeon J."/>
            <person name="Kim H."/>
            <person name="Choi G."/>
            <person name="Song H."/>
            <person name="Lee J."/>
            <person name="Lee S.C."/>
            <person name="Kwon J.K."/>
            <person name="Lee H.Y."/>
            <person name="Koo N."/>
            <person name="Hong Y."/>
            <person name="Kim R.W."/>
            <person name="Kang W.H."/>
            <person name="Huh J.H."/>
            <person name="Kang B.C."/>
            <person name="Yang T.J."/>
            <person name="Lee Y.H."/>
            <person name="Bennetzen J.L."/>
            <person name="Choi D."/>
        </authorList>
    </citation>
    <scope>NUCLEOTIDE SEQUENCE [LARGE SCALE GENOMIC DNA]</scope>
    <source>
        <strain evidence="18">cv. PBC81</strain>
        <tissue evidence="17">Leaf</tissue>
    </source>
</reference>
<comment type="similarity">
    <text evidence="14">Belongs to the protein kinase superfamily.</text>
</comment>
<evidence type="ECO:0000256" key="13">
    <source>
        <dbReference type="PROSITE-ProRule" id="PRU10141"/>
    </source>
</evidence>
<evidence type="ECO:0000259" key="16">
    <source>
        <dbReference type="PROSITE" id="PS50011"/>
    </source>
</evidence>
<keyword evidence="6" id="KW-0677">Repeat</keyword>
<dbReference type="PROSITE" id="PS50011">
    <property type="entry name" value="PROTEIN_KINASE_DOM"/>
    <property type="match status" value="1"/>
</dbReference>
<dbReference type="InterPro" id="IPR032675">
    <property type="entry name" value="LRR_dom_sf"/>
</dbReference>
<keyword evidence="18" id="KW-1185">Reference proteome</keyword>
<dbReference type="InterPro" id="IPR011009">
    <property type="entry name" value="Kinase-like_dom_sf"/>
</dbReference>
<keyword evidence="8" id="KW-0418">Kinase</keyword>
<dbReference type="Proteomes" id="UP000224567">
    <property type="component" value="Unassembled WGS sequence"/>
</dbReference>
<dbReference type="InterPro" id="IPR000719">
    <property type="entry name" value="Prot_kinase_dom"/>
</dbReference>
<dbReference type="PROSITE" id="PS00107">
    <property type="entry name" value="PROTEIN_KINASE_ATP"/>
    <property type="match status" value="1"/>
</dbReference>
<evidence type="ECO:0000256" key="11">
    <source>
        <dbReference type="ARBA" id="ARBA00023136"/>
    </source>
</evidence>
<dbReference type="InterPro" id="IPR052451">
    <property type="entry name" value="Ser/Thr_kinase-like"/>
</dbReference>
<dbReference type="SMART" id="SM00220">
    <property type="entry name" value="S_TKc"/>
    <property type="match status" value="1"/>
</dbReference>
<protein>
    <recommendedName>
        <fullName evidence="16">Protein kinase domain-containing protein</fullName>
    </recommendedName>
</protein>
<name>A0A2G2V2Q8_CAPBA</name>
<keyword evidence="3" id="KW-0433">Leucine-rich repeat</keyword>
<evidence type="ECO:0000256" key="9">
    <source>
        <dbReference type="ARBA" id="ARBA00022840"/>
    </source>
</evidence>
<dbReference type="GO" id="GO:0005524">
    <property type="term" value="F:ATP binding"/>
    <property type="evidence" value="ECO:0007669"/>
    <property type="project" value="UniProtKB-UniRule"/>
</dbReference>
<dbReference type="InterPro" id="IPR001611">
    <property type="entry name" value="Leu-rich_rpt"/>
</dbReference>
<organism evidence="17 18">
    <name type="scientific">Capsicum baccatum</name>
    <name type="common">Peruvian pepper</name>
    <dbReference type="NCBI Taxonomy" id="33114"/>
    <lineage>
        <taxon>Eukaryota</taxon>
        <taxon>Viridiplantae</taxon>
        <taxon>Streptophyta</taxon>
        <taxon>Embryophyta</taxon>
        <taxon>Tracheophyta</taxon>
        <taxon>Spermatophyta</taxon>
        <taxon>Magnoliopsida</taxon>
        <taxon>eudicotyledons</taxon>
        <taxon>Gunneridae</taxon>
        <taxon>Pentapetalae</taxon>
        <taxon>asterids</taxon>
        <taxon>lamiids</taxon>
        <taxon>Solanales</taxon>
        <taxon>Solanaceae</taxon>
        <taxon>Solanoideae</taxon>
        <taxon>Capsiceae</taxon>
        <taxon>Capsicum</taxon>
    </lineage>
</organism>
<proteinExistence type="inferred from homology"/>
<keyword evidence="14" id="KW-0723">Serine/threonine-protein kinase</keyword>
<dbReference type="Gene3D" id="3.80.10.10">
    <property type="entry name" value="Ribonuclease Inhibitor"/>
    <property type="match status" value="1"/>
</dbReference>
<evidence type="ECO:0000256" key="1">
    <source>
        <dbReference type="ARBA" id="ARBA00004167"/>
    </source>
</evidence>
<dbReference type="Gene3D" id="1.10.510.10">
    <property type="entry name" value="Transferase(Phosphotransferase) domain 1"/>
    <property type="match status" value="2"/>
</dbReference>
<dbReference type="PROSITE" id="PS00108">
    <property type="entry name" value="PROTEIN_KINASE_ST"/>
    <property type="match status" value="1"/>
</dbReference>
<accession>A0A2G2V2Q8</accession>
<comment type="subcellular location">
    <subcellularLocation>
        <location evidence="1">Membrane</location>
        <topology evidence="1">Single-pass membrane protein</topology>
    </subcellularLocation>
</comment>
<dbReference type="PANTHER" id="PTHR48008">
    <property type="entry name" value="LEUCINE-RICH REPEAT RECEPTOR-LIKE PROTEIN KINASE IMK3-RELATED"/>
    <property type="match status" value="1"/>
</dbReference>
<evidence type="ECO:0000256" key="4">
    <source>
        <dbReference type="ARBA" id="ARBA00022679"/>
    </source>
</evidence>
<evidence type="ECO:0000256" key="6">
    <source>
        <dbReference type="ARBA" id="ARBA00022737"/>
    </source>
</evidence>
<keyword evidence="12" id="KW-0325">Glycoprotein</keyword>
<evidence type="ECO:0000256" key="3">
    <source>
        <dbReference type="ARBA" id="ARBA00022614"/>
    </source>
</evidence>
<evidence type="ECO:0000256" key="12">
    <source>
        <dbReference type="ARBA" id="ARBA00023180"/>
    </source>
</evidence>
<keyword evidence="9 13" id="KW-0067">ATP-binding</keyword>
<evidence type="ECO:0000256" key="7">
    <source>
        <dbReference type="ARBA" id="ARBA00022741"/>
    </source>
</evidence>
<dbReference type="OrthoDB" id="1434454at2759"/>
<evidence type="ECO:0000256" key="2">
    <source>
        <dbReference type="ARBA" id="ARBA00009592"/>
    </source>
</evidence>
<keyword evidence="7 13" id="KW-0547">Nucleotide-binding</keyword>
<dbReference type="Gene3D" id="3.30.200.20">
    <property type="entry name" value="Phosphorylase Kinase, domain 1"/>
    <property type="match status" value="1"/>
</dbReference>
<feature type="transmembrane region" description="Helical" evidence="15">
    <location>
        <begin position="124"/>
        <end position="147"/>
    </location>
</feature>
<dbReference type="EMBL" id="MLFT02000495">
    <property type="protein sequence ID" value="PHT27227.1"/>
    <property type="molecule type" value="Genomic_DNA"/>
</dbReference>
<evidence type="ECO:0000313" key="17">
    <source>
        <dbReference type="EMBL" id="PHT27227.1"/>
    </source>
</evidence>
<dbReference type="GO" id="GO:0016020">
    <property type="term" value="C:membrane"/>
    <property type="evidence" value="ECO:0007669"/>
    <property type="project" value="UniProtKB-SubCell"/>
</dbReference>
<evidence type="ECO:0000313" key="18">
    <source>
        <dbReference type="Proteomes" id="UP000224567"/>
    </source>
</evidence>
<dbReference type="GO" id="GO:0004674">
    <property type="term" value="F:protein serine/threonine kinase activity"/>
    <property type="evidence" value="ECO:0007669"/>
    <property type="project" value="UniProtKB-KW"/>
</dbReference>
<sequence length="382" mass="42579">MNQFSNEIPREIGGLQTLLHLPLRHNKLQGSIPDSISNVVGLEFLDLSDNNMSGTVPMSLEKLQNLKYFNVSVNKLYGEIPSGSPFKNLSSDFFVDNEALCGSSRFNVPPCLSSSKHRSNRKKLLLSFLLLPIAVVFVPMTFVLLWISESNLIGSGSFGSVYKGILRGGTTIAVKVFNLQLDAAFKIFDTECEVLCSLLHKNLVKVITSCSNLEFKALVLEYMPNGSLEKYLYSHNYFLNIRKRQSIMIDVACALEYLHHGCSSPVIHCDLKPSNILVKIRCDVYSYGVMLLETFTRRNPNEFDGDLSLKQWVSYSLPVAVMDVLDANLVTQTGSRLQMELDVVASIMKAALDCCAESPARRTNMKDVVGMLQKINIQLLAC</sequence>
<evidence type="ECO:0000256" key="15">
    <source>
        <dbReference type="SAM" id="Phobius"/>
    </source>
</evidence>
<dbReference type="Pfam" id="PF00069">
    <property type="entry name" value="Pkinase"/>
    <property type="match status" value="1"/>
</dbReference>